<reference evidence="2" key="1">
    <citation type="submission" date="2019-07" db="EMBL/GenBank/DDBJ databases">
        <title>Annotation for the trematode Paragonimus miyazaki's.</title>
        <authorList>
            <person name="Choi Y.-J."/>
        </authorList>
    </citation>
    <scope>NUCLEOTIDE SEQUENCE</scope>
    <source>
        <strain evidence="2">Japan</strain>
    </source>
</reference>
<organism evidence="2 3">
    <name type="scientific">Paragonimus skrjabini miyazakii</name>
    <dbReference type="NCBI Taxonomy" id="59628"/>
    <lineage>
        <taxon>Eukaryota</taxon>
        <taxon>Metazoa</taxon>
        <taxon>Spiralia</taxon>
        <taxon>Lophotrochozoa</taxon>
        <taxon>Platyhelminthes</taxon>
        <taxon>Trematoda</taxon>
        <taxon>Digenea</taxon>
        <taxon>Plagiorchiida</taxon>
        <taxon>Troglotremata</taxon>
        <taxon>Troglotrematidae</taxon>
        <taxon>Paragonimus</taxon>
    </lineage>
</organism>
<dbReference type="EMBL" id="JTDE01014757">
    <property type="protein sequence ID" value="KAF7234012.1"/>
    <property type="molecule type" value="Genomic_DNA"/>
</dbReference>
<evidence type="ECO:0000313" key="3">
    <source>
        <dbReference type="Proteomes" id="UP000822476"/>
    </source>
</evidence>
<feature type="compositionally biased region" description="Polar residues" evidence="1">
    <location>
        <begin position="8"/>
        <end position="19"/>
    </location>
</feature>
<gene>
    <name evidence="2" type="ORF">EG68_11522</name>
</gene>
<evidence type="ECO:0000256" key="1">
    <source>
        <dbReference type="SAM" id="MobiDB-lite"/>
    </source>
</evidence>
<evidence type="ECO:0000313" key="2">
    <source>
        <dbReference type="EMBL" id="KAF7234012.1"/>
    </source>
</evidence>
<sequence length="79" mass="9009">MSFKLKMNRSQPKQNTIMSESEKLHTKGGTGVESEGFQELTNLVNDVSQQFQESIIKMIDKVNNKNILFSIIAFISCKR</sequence>
<comment type="caution">
    <text evidence="2">The sequence shown here is derived from an EMBL/GenBank/DDBJ whole genome shotgun (WGS) entry which is preliminary data.</text>
</comment>
<keyword evidence="3" id="KW-1185">Reference proteome</keyword>
<dbReference type="AlphaFoldDB" id="A0A8S9YCK8"/>
<dbReference type="OrthoDB" id="6278799at2759"/>
<dbReference type="Proteomes" id="UP000822476">
    <property type="component" value="Unassembled WGS sequence"/>
</dbReference>
<protein>
    <submittedName>
        <fullName evidence="2">Uncharacterized protein</fullName>
    </submittedName>
</protein>
<name>A0A8S9YCK8_9TREM</name>
<feature type="region of interest" description="Disordered" evidence="1">
    <location>
        <begin position="1"/>
        <end position="31"/>
    </location>
</feature>
<proteinExistence type="predicted"/>
<accession>A0A8S9YCK8</accession>